<keyword evidence="3" id="KW-1133">Transmembrane helix</keyword>
<dbReference type="Proteomes" id="UP000031552">
    <property type="component" value="Unassembled WGS sequence"/>
</dbReference>
<evidence type="ECO:0000256" key="1">
    <source>
        <dbReference type="SAM" id="Coils"/>
    </source>
</evidence>
<name>A0A090D2K1_9BACT</name>
<keyword evidence="5" id="KW-1185">Reference proteome</keyword>
<feature type="region of interest" description="Disordered" evidence="2">
    <location>
        <begin position="83"/>
        <end position="103"/>
    </location>
</feature>
<accession>A0A090D2K1</accession>
<gene>
    <name evidence="4" type="ORF">CSEC_1893</name>
</gene>
<keyword evidence="3" id="KW-0812">Transmembrane</keyword>
<feature type="transmembrane region" description="Helical" evidence="3">
    <location>
        <begin position="118"/>
        <end position="141"/>
    </location>
</feature>
<keyword evidence="3" id="KW-0472">Membrane</keyword>
<reference evidence="4" key="2">
    <citation type="submission" date="2014-09" db="EMBL/GenBank/DDBJ databases">
        <title>Criblamydia sequanensis harbors a mega-plasmid encoding arsenite resistance.</title>
        <authorList>
            <person name="Bertelli C."/>
            <person name="Goesmann A."/>
            <person name="Greub G."/>
        </authorList>
    </citation>
    <scope>NUCLEOTIDE SEQUENCE [LARGE SCALE GENOMIC DNA]</scope>
    <source>
        <strain evidence="4">CRIB-18</strain>
    </source>
</reference>
<protein>
    <submittedName>
        <fullName evidence="4">Membrane protein</fullName>
    </submittedName>
</protein>
<dbReference type="RefSeq" id="WP_041018248.1">
    <property type="nucleotide sequence ID" value="NZ_CCEJ010000009.1"/>
</dbReference>
<evidence type="ECO:0000256" key="2">
    <source>
        <dbReference type="SAM" id="MobiDB-lite"/>
    </source>
</evidence>
<organism evidence="4 5">
    <name type="scientific">Candidatus Criblamydia sequanensis CRIB-18</name>
    <dbReference type="NCBI Taxonomy" id="1437425"/>
    <lineage>
        <taxon>Bacteria</taxon>
        <taxon>Pseudomonadati</taxon>
        <taxon>Chlamydiota</taxon>
        <taxon>Chlamydiia</taxon>
        <taxon>Parachlamydiales</taxon>
        <taxon>Candidatus Criblamydiaceae</taxon>
        <taxon>Candidatus Criblamydia</taxon>
    </lineage>
</organism>
<proteinExistence type="predicted"/>
<comment type="caution">
    <text evidence="4">The sequence shown here is derived from an EMBL/GenBank/DDBJ whole genome shotgun (WGS) entry which is preliminary data.</text>
</comment>
<evidence type="ECO:0000313" key="4">
    <source>
        <dbReference type="EMBL" id="CDR34700.1"/>
    </source>
</evidence>
<feature type="coiled-coil region" evidence="1">
    <location>
        <begin position="32"/>
        <end position="80"/>
    </location>
</feature>
<sequence length="175" mass="19734">MSYCNLPQNNIYPSSPQNLLLSALEGAMIEFHAEVEKSLKELEKEFEESDKDQDEININLKEINKDLEELKKGQDKLAKKTEGMKDELDLLKNGTNSPPPRDLEKERITKLQGAKNKAIIYAAALITCIVINIIFCVLAPLTTALSSLVVFAGIDYFLGSSMVREIREYNNLKKK</sequence>
<keyword evidence="1" id="KW-0175">Coiled coil</keyword>
<evidence type="ECO:0000313" key="5">
    <source>
        <dbReference type="Proteomes" id="UP000031552"/>
    </source>
</evidence>
<evidence type="ECO:0000256" key="3">
    <source>
        <dbReference type="SAM" id="Phobius"/>
    </source>
</evidence>
<reference evidence="4" key="1">
    <citation type="submission" date="2013-12" db="EMBL/GenBank/DDBJ databases">
        <authorList>
            <person name="Linke B."/>
        </authorList>
    </citation>
    <scope>NUCLEOTIDE SEQUENCE [LARGE SCALE GENOMIC DNA]</scope>
    <source>
        <strain evidence="4">CRIB-18</strain>
    </source>
</reference>
<dbReference type="AlphaFoldDB" id="A0A090D2K1"/>
<dbReference type="EMBL" id="CCEJ010000009">
    <property type="protein sequence ID" value="CDR34700.1"/>
    <property type="molecule type" value="Genomic_DNA"/>
</dbReference>